<dbReference type="Gene3D" id="3.30.565.10">
    <property type="entry name" value="Histidine kinase-like ATPase, C-terminal domain"/>
    <property type="match status" value="1"/>
</dbReference>
<dbReference type="Pfam" id="PF00512">
    <property type="entry name" value="HisKA"/>
    <property type="match status" value="1"/>
</dbReference>
<keyword evidence="7" id="KW-1185">Reference proteome</keyword>
<reference evidence="6 7" key="1">
    <citation type="submission" date="2016-10" db="EMBL/GenBank/DDBJ databases">
        <authorList>
            <person name="de Groot N.N."/>
        </authorList>
    </citation>
    <scope>NUCLEOTIDE SEQUENCE [LARGE SCALE GENOMIC DNA]</scope>
    <source>
        <strain evidence="6 7">DSM 26130</strain>
    </source>
</reference>
<dbReference type="STRING" id="662367.SAMN05216167_1162"/>
<dbReference type="AlphaFoldDB" id="A0A1I2BST3"/>
<sequence length="236" mass="26650">MVQPPLWKTGWFFALLALIVISNLLLLYRSLRSRYKLRQQLVQWQIEAYNLRQLDEMKSRFSTNITHKFRTPLTLILDPFEQLLQEGQSTAIQGRLSGIETHARQSLGLINQLMDLTKLEAGMMPRHTSVGNLNEFIRTVIGIFQGQADSRTITLTVNGQLQGDYWFDADKLKQILVNLLSNALKFTHNGGRITISIQATPCLTLTVADTGIGIAADCTSSSKSGQKGWEWEETIQ</sequence>
<keyword evidence="4" id="KW-0472">Membrane</keyword>
<dbReference type="SMART" id="SM00388">
    <property type="entry name" value="HisKA"/>
    <property type="match status" value="1"/>
</dbReference>
<dbReference type="RefSeq" id="WP_093832056.1">
    <property type="nucleotide sequence ID" value="NZ_FOLQ01000016.1"/>
</dbReference>
<proteinExistence type="predicted"/>
<evidence type="ECO:0000259" key="5">
    <source>
        <dbReference type="PROSITE" id="PS50109"/>
    </source>
</evidence>
<dbReference type="InterPro" id="IPR036890">
    <property type="entry name" value="HATPase_C_sf"/>
</dbReference>
<evidence type="ECO:0000313" key="6">
    <source>
        <dbReference type="EMBL" id="SFE59226.1"/>
    </source>
</evidence>
<dbReference type="InterPro" id="IPR003594">
    <property type="entry name" value="HATPase_dom"/>
</dbReference>
<dbReference type="PANTHER" id="PTHR43547:SF2">
    <property type="entry name" value="HYBRID SIGNAL TRANSDUCTION HISTIDINE KINASE C"/>
    <property type="match status" value="1"/>
</dbReference>
<dbReference type="Proteomes" id="UP000198598">
    <property type="component" value="Unassembled WGS sequence"/>
</dbReference>
<dbReference type="CDD" id="cd00082">
    <property type="entry name" value="HisKA"/>
    <property type="match status" value="1"/>
</dbReference>
<dbReference type="InterPro" id="IPR036097">
    <property type="entry name" value="HisK_dim/P_sf"/>
</dbReference>
<dbReference type="InterPro" id="IPR003661">
    <property type="entry name" value="HisK_dim/P_dom"/>
</dbReference>
<keyword evidence="6" id="KW-0808">Transferase</keyword>
<dbReference type="PROSITE" id="PS50109">
    <property type="entry name" value="HIS_KIN"/>
    <property type="match status" value="1"/>
</dbReference>
<dbReference type="EC" id="2.7.13.3" evidence="2"/>
<evidence type="ECO:0000256" key="4">
    <source>
        <dbReference type="SAM" id="Phobius"/>
    </source>
</evidence>
<gene>
    <name evidence="6" type="ORF">SAMN05216167_1162</name>
</gene>
<dbReference type="EMBL" id="FOLQ01000016">
    <property type="protein sequence ID" value="SFE59226.1"/>
    <property type="molecule type" value="Genomic_DNA"/>
</dbReference>
<dbReference type="InterPro" id="IPR005467">
    <property type="entry name" value="His_kinase_dom"/>
</dbReference>
<comment type="catalytic activity">
    <reaction evidence="1">
        <text>ATP + protein L-histidine = ADP + protein N-phospho-L-histidine.</text>
        <dbReference type="EC" id="2.7.13.3"/>
    </reaction>
</comment>
<keyword evidence="3" id="KW-0597">Phosphoprotein</keyword>
<dbReference type="PANTHER" id="PTHR43547">
    <property type="entry name" value="TWO-COMPONENT HISTIDINE KINASE"/>
    <property type="match status" value="1"/>
</dbReference>
<accession>A0A1I2BST3</accession>
<evidence type="ECO:0000313" key="7">
    <source>
        <dbReference type="Proteomes" id="UP000198598"/>
    </source>
</evidence>
<evidence type="ECO:0000256" key="3">
    <source>
        <dbReference type="ARBA" id="ARBA00022553"/>
    </source>
</evidence>
<organism evidence="6 7">
    <name type="scientific">Spirosoma endophyticum</name>
    <dbReference type="NCBI Taxonomy" id="662367"/>
    <lineage>
        <taxon>Bacteria</taxon>
        <taxon>Pseudomonadati</taxon>
        <taxon>Bacteroidota</taxon>
        <taxon>Cytophagia</taxon>
        <taxon>Cytophagales</taxon>
        <taxon>Cytophagaceae</taxon>
        <taxon>Spirosoma</taxon>
    </lineage>
</organism>
<evidence type="ECO:0000256" key="1">
    <source>
        <dbReference type="ARBA" id="ARBA00000085"/>
    </source>
</evidence>
<dbReference type="SUPFAM" id="SSF47384">
    <property type="entry name" value="Homodimeric domain of signal transducing histidine kinase"/>
    <property type="match status" value="1"/>
</dbReference>
<dbReference type="Pfam" id="PF02518">
    <property type="entry name" value="HATPase_c"/>
    <property type="match status" value="1"/>
</dbReference>
<feature type="domain" description="Histidine kinase" evidence="5">
    <location>
        <begin position="64"/>
        <end position="217"/>
    </location>
</feature>
<protein>
    <recommendedName>
        <fullName evidence="2">histidine kinase</fullName>
        <ecNumber evidence="2">2.7.13.3</ecNumber>
    </recommendedName>
</protein>
<dbReference type="OrthoDB" id="9797097at2"/>
<dbReference type="Gene3D" id="1.10.287.130">
    <property type="match status" value="1"/>
</dbReference>
<keyword evidence="4" id="KW-1133">Transmembrane helix</keyword>
<feature type="transmembrane region" description="Helical" evidence="4">
    <location>
        <begin position="6"/>
        <end position="28"/>
    </location>
</feature>
<keyword evidence="4" id="KW-0812">Transmembrane</keyword>
<dbReference type="GO" id="GO:0000155">
    <property type="term" value="F:phosphorelay sensor kinase activity"/>
    <property type="evidence" value="ECO:0007669"/>
    <property type="project" value="InterPro"/>
</dbReference>
<name>A0A1I2BST3_9BACT</name>
<evidence type="ECO:0000256" key="2">
    <source>
        <dbReference type="ARBA" id="ARBA00012438"/>
    </source>
</evidence>
<keyword evidence="6" id="KW-0418">Kinase</keyword>
<dbReference type="SUPFAM" id="SSF55874">
    <property type="entry name" value="ATPase domain of HSP90 chaperone/DNA topoisomerase II/histidine kinase"/>
    <property type="match status" value="1"/>
</dbReference>